<comment type="caution">
    <text evidence="2">The sequence shown here is derived from an EMBL/GenBank/DDBJ whole genome shotgun (WGS) entry which is preliminary data.</text>
</comment>
<sequence length="155" mass="16893">MTGPVIVDTNIVVAGLLASRDDAPVAWILDGMLGASFPFVVSEALLAEYRDVLDRPRLCRAHGLAPREREIVLTRIACNAIVLEPHPAAPAPDPGDQHLWELLTAREDLRLVTGDLQLLSAEETSGRVWSAEQFVAEARGGRRGYPVQEQSAQYA</sequence>
<dbReference type="Proteomes" id="UP000030003">
    <property type="component" value="Unassembled WGS sequence"/>
</dbReference>
<proteinExistence type="predicted"/>
<dbReference type="SUPFAM" id="SSF88723">
    <property type="entry name" value="PIN domain-like"/>
    <property type="match status" value="1"/>
</dbReference>
<dbReference type="RefSeq" id="WP_052106680.1">
    <property type="nucleotide sequence ID" value="NZ_AVBH01000051.1"/>
</dbReference>
<evidence type="ECO:0000313" key="3">
    <source>
        <dbReference type="Proteomes" id="UP000030003"/>
    </source>
</evidence>
<accession>A0A0A0M9R9</accession>
<dbReference type="InterPro" id="IPR002716">
    <property type="entry name" value="PIN_dom"/>
</dbReference>
<dbReference type="InterPro" id="IPR002850">
    <property type="entry name" value="PIN_toxin-like"/>
</dbReference>
<reference evidence="2 3" key="1">
    <citation type="submission" date="2013-08" db="EMBL/GenBank/DDBJ databases">
        <title>Genomic analysis of Lysobacter defluvii.</title>
        <authorList>
            <person name="Wang Q."/>
            <person name="Wang G."/>
        </authorList>
    </citation>
    <scope>NUCLEOTIDE SEQUENCE [LARGE SCALE GENOMIC DNA]</scope>
    <source>
        <strain evidence="2 3">IMMIB APB-9</strain>
    </source>
</reference>
<dbReference type="PANTHER" id="PTHR34610">
    <property type="entry name" value="SSL7007 PROTEIN"/>
    <property type="match status" value="1"/>
</dbReference>
<protein>
    <submittedName>
        <fullName evidence="2">Twitching motility protein PilT</fullName>
    </submittedName>
</protein>
<dbReference type="OrthoDB" id="9798108at2"/>
<organism evidence="2 3">
    <name type="scientific">Lysobacter defluvii IMMIB APB-9 = DSM 18482</name>
    <dbReference type="NCBI Taxonomy" id="1385515"/>
    <lineage>
        <taxon>Bacteria</taxon>
        <taxon>Pseudomonadati</taxon>
        <taxon>Pseudomonadota</taxon>
        <taxon>Gammaproteobacteria</taxon>
        <taxon>Lysobacterales</taxon>
        <taxon>Lysobacteraceae</taxon>
        <taxon>Novilysobacter</taxon>
    </lineage>
</organism>
<dbReference type="STRING" id="1385515.GCA_000423325_01962"/>
<evidence type="ECO:0000259" key="1">
    <source>
        <dbReference type="Pfam" id="PF13470"/>
    </source>
</evidence>
<dbReference type="CDD" id="cd09854">
    <property type="entry name" value="PIN_VapC-like"/>
    <property type="match status" value="1"/>
</dbReference>
<dbReference type="AlphaFoldDB" id="A0A0A0M9R9"/>
<keyword evidence="3" id="KW-1185">Reference proteome</keyword>
<feature type="domain" description="PIN" evidence="1">
    <location>
        <begin position="5"/>
        <end position="116"/>
    </location>
</feature>
<name>A0A0A0M9R9_9GAMM</name>
<dbReference type="PANTHER" id="PTHR34610:SF3">
    <property type="entry name" value="SSL7007 PROTEIN"/>
    <property type="match status" value="1"/>
</dbReference>
<gene>
    <name evidence="2" type="ORF">N791_13475</name>
</gene>
<dbReference type="InterPro" id="IPR029060">
    <property type="entry name" value="PIN-like_dom_sf"/>
</dbReference>
<evidence type="ECO:0000313" key="2">
    <source>
        <dbReference type="EMBL" id="KGO98757.1"/>
    </source>
</evidence>
<dbReference type="Pfam" id="PF13470">
    <property type="entry name" value="PIN_3"/>
    <property type="match status" value="1"/>
</dbReference>
<dbReference type="EMBL" id="AVBH01000051">
    <property type="protein sequence ID" value="KGO98757.1"/>
    <property type="molecule type" value="Genomic_DNA"/>
</dbReference>
<dbReference type="eggNOG" id="COG1569">
    <property type="taxonomic scope" value="Bacteria"/>
</dbReference>